<gene>
    <name evidence="1" type="ORF">ES288_D11G050400v1</name>
</gene>
<accession>A0A5D2AHJ5</accession>
<keyword evidence="2" id="KW-1185">Reference proteome</keyword>
<dbReference type="Proteomes" id="UP000323506">
    <property type="component" value="Chromosome D11"/>
</dbReference>
<evidence type="ECO:0000313" key="2">
    <source>
        <dbReference type="Proteomes" id="UP000323506"/>
    </source>
</evidence>
<reference evidence="1 2" key="1">
    <citation type="submission" date="2019-06" db="EMBL/GenBank/DDBJ databases">
        <title>WGS assembly of Gossypium darwinii.</title>
        <authorList>
            <person name="Chen Z.J."/>
            <person name="Sreedasyam A."/>
            <person name="Ando A."/>
            <person name="Song Q."/>
            <person name="De L."/>
            <person name="Hulse-Kemp A."/>
            <person name="Ding M."/>
            <person name="Ye W."/>
            <person name="Kirkbride R."/>
            <person name="Jenkins J."/>
            <person name="Plott C."/>
            <person name="Lovell J."/>
            <person name="Lin Y.-M."/>
            <person name="Vaughn R."/>
            <person name="Liu B."/>
            <person name="Li W."/>
            <person name="Simpson S."/>
            <person name="Scheffler B."/>
            <person name="Saski C."/>
            <person name="Grover C."/>
            <person name="Hu G."/>
            <person name="Conover J."/>
            <person name="Carlson J."/>
            <person name="Shu S."/>
            <person name="Boston L."/>
            <person name="Williams M."/>
            <person name="Peterson D."/>
            <person name="Mcgee K."/>
            <person name="Jones D."/>
            <person name="Wendel J."/>
            <person name="Stelly D."/>
            <person name="Grimwood J."/>
            <person name="Schmutz J."/>
        </authorList>
    </citation>
    <scope>NUCLEOTIDE SEQUENCE [LARGE SCALE GENOMIC DNA]</scope>
    <source>
        <strain evidence="1">1808015.09</strain>
    </source>
</reference>
<evidence type="ECO:0000313" key="1">
    <source>
        <dbReference type="EMBL" id="TYG43838.1"/>
    </source>
</evidence>
<dbReference type="AlphaFoldDB" id="A0A5D2AHJ5"/>
<proteinExistence type="predicted"/>
<dbReference type="EMBL" id="CM017711">
    <property type="protein sequence ID" value="TYG43838.1"/>
    <property type="molecule type" value="Genomic_DNA"/>
</dbReference>
<organism evidence="1 2">
    <name type="scientific">Gossypium darwinii</name>
    <name type="common">Darwin's cotton</name>
    <name type="synonym">Gossypium barbadense var. darwinii</name>
    <dbReference type="NCBI Taxonomy" id="34276"/>
    <lineage>
        <taxon>Eukaryota</taxon>
        <taxon>Viridiplantae</taxon>
        <taxon>Streptophyta</taxon>
        <taxon>Embryophyta</taxon>
        <taxon>Tracheophyta</taxon>
        <taxon>Spermatophyta</taxon>
        <taxon>Magnoliopsida</taxon>
        <taxon>eudicotyledons</taxon>
        <taxon>Gunneridae</taxon>
        <taxon>Pentapetalae</taxon>
        <taxon>rosids</taxon>
        <taxon>malvids</taxon>
        <taxon>Malvales</taxon>
        <taxon>Malvaceae</taxon>
        <taxon>Malvoideae</taxon>
        <taxon>Gossypium</taxon>
    </lineage>
</organism>
<name>A0A5D2AHJ5_GOSDA</name>
<sequence>MGLKPQTPPFRHPTRTKFKTLNKVILPLRHNRENFASPLSSCAVHRLKIRALRIPCTVLIAAERARDRSPGIRPAWNNRERHIHVKKMHAPDGVARARSGPERFGFRKLGLGSIS</sequence>
<protein>
    <submittedName>
        <fullName evidence="1">Uncharacterized protein</fullName>
    </submittedName>
</protein>